<dbReference type="PANTHER" id="PTHR46696">
    <property type="entry name" value="P450, PUTATIVE (EUROFUNG)-RELATED"/>
    <property type="match status" value="1"/>
</dbReference>
<name>A0ABS1PTB6_9ACTN</name>
<dbReference type="Proteomes" id="UP000621510">
    <property type="component" value="Unassembled WGS sequence"/>
</dbReference>
<comment type="similarity">
    <text evidence="1">Belongs to the cytochrome P450 family.</text>
</comment>
<gene>
    <name evidence="2" type="ORF">JK364_23215</name>
</gene>
<proteinExistence type="inferred from homology"/>
<dbReference type="InterPro" id="IPR001128">
    <property type="entry name" value="Cyt_P450"/>
</dbReference>
<evidence type="ECO:0000313" key="3">
    <source>
        <dbReference type="Proteomes" id="UP000621510"/>
    </source>
</evidence>
<dbReference type="RefSeq" id="WP_201853079.1">
    <property type="nucleotide sequence ID" value="NZ_JAERRG010000009.1"/>
</dbReference>
<dbReference type="InterPro" id="IPR036396">
    <property type="entry name" value="Cyt_P450_sf"/>
</dbReference>
<comment type="caution">
    <text evidence="2">The sequence shown here is derived from an EMBL/GenBank/DDBJ whole genome shotgun (WGS) entry which is preliminary data.</text>
</comment>
<reference evidence="2 3" key="1">
    <citation type="submission" date="2021-01" db="EMBL/GenBank/DDBJ databases">
        <title>WGS of actinomycetes isolated from Thailand.</title>
        <authorList>
            <person name="Thawai C."/>
        </authorList>
    </citation>
    <scope>NUCLEOTIDE SEQUENCE [LARGE SCALE GENOMIC DNA]</scope>
    <source>
        <strain evidence="2 3">CA3R110</strain>
    </source>
</reference>
<dbReference type="PANTHER" id="PTHR46696:SF1">
    <property type="entry name" value="CYTOCHROME P450 YJIB-RELATED"/>
    <property type="match status" value="1"/>
</dbReference>
<evidence type="ECO:0000313" key="2">
    <source>
        <dbReference type="EMBL" id="MBL1115284.1"/>
    </source>
</evidence>
<dbReference type="PRINTS" id="PR00359">
    <property type="entry name" value="BP450"/>
</dbReference>
<protein>
    <submittedName>
        <fullName evidence="2">Cytochrome P450</fullName>
    </submittedName>
</protein>
<dbReference type="EMBL" id="JAERRG010000009">
    <property type="protein sequence ID" value="MBL1115284.1"/>
    <property type="molecule type" value="Genomic_DNA"/>
</dbReference>
<accession>A0ABS1PTB6</accession>
<organism evidence="2 3">
    <name type="scientific">Streptomyces endocoffeicus</name>
    <dbReference type="NCBI Taxonomy" id="2898945"/>
    <lineage>
        <taxon>Bacteria</taxon>
        <taxon>Bacillati</taxon>
        <taxon>Actinomycetota</taxon>
        <taxon>Actinomycetes</taxon>
        <taxon>Kitasatosporales</taxon>
        <taxon>Streptomycetaceae</taxon>
        <taxon>Streptomyces</taxon>
    </lineage>
</organism>
<sequence length="407" mass="43759">MTLLSARPSTSIDLFGDAALHDPYPLYAGLRQLGPAVRLEQLGEVWAISRYADVQAALADPGRFSSARVALTDIANDALAGSVLASDGADHARLRRVLSPQLARHAFNGLHGVIRRHADQLVAEVVQRGRFDAVSDLALPLVGQIITYLAGLPGRDRDQLVAWAEGVFSAFGPDTRRTRAAFPLAQTMVDYLATSATRERVRPGSWLAEVYAAADRGEIAEAECIPLASAYLVAGAELTIHAITTLLGLLARTPRQWRSLHRRAHDSAFLGAAVREALRYDAPVQWVCRTVTQDTSVSGVPLSAGSQVLLLYGSANRDDTVWGPTADQFRMRRSGIRRTGTDHLALGHGPHSCAGGHLAHMKITAVLGALARATPTLRLVPSAPPCRQLNNTIRGWVSLPLTTTPAR</sequence>
<keyword evidence="3" id="KW-1185">Reference proteome</keyword>
<dbReference type="InterPro" id="IPR002397">
    <property type="entry name" value="Cyt_P450_B"/>
</dbReference>
<evidence type="ECO:0000256" key="1">
    <source>
        <dbReference type="ARBA" id="ARBA00010617"/>
    </source>
</evidence>
<dbReference type="SUPFAM" id="SSF48264">
    <property type="entry name" value="Cytochrome P450"/>
    <property type="match status" value="1"/>
</dbReference>
<dbReference type="Pfam" id="PF00067">
    <property type="entry name" value="p450"/>
    <property type="match status" value="1"/>
</dbReference>
<dbReference type="Gene3D" id="1.10.630.10">
    <property type="entry name" value="Cytochrome P450"/>
    <property type="match status" value="1"/>
</dbReference>